<name>A0A3M7RAT6_BRAPC</name>
<protein>
    <submittedName>
        <fullName evidence="3">SKI family transcriptional corepressor 2</fullName>
    </submittedName>
</protein>
<dbReference type="GO" id="GO:0005737">
    <property type="term" value="C:cytoplasm"/>
    <property type="evidence" value="ECO:0007669"/>
    <property type="project" value="TreeGrafter"/>
</dbReference>
<dbReference type="Gene3D" id="3.10.390.10">
    <property type="entry name" value="SAND domain-like"/>
    <property type="match status" value="1"/>
</dbReference>
<dbReference type="InterPro" id="IPR010919">
    <property type="entry name" value="SAND-like_dom_sf"/>
</dbReference>
<dbReference type="STRING" id="10195.A0A3M7RAT6"/>
<gene>
    <name evidence="3" type="ORF">BpHYR1_022862</name>
</gene>
<dbReference type="Pfam" id="PF08782">
    <property type="entry name" value="c-SKI_SMAD_bind"/>
    <property type="match status" value="1"/>
</dbReference>
<evidence type="ECO:0000313" key="4">
    <source>
        <dbReference type="Proteomes" id="UP000276133"/>
    </source>
</evidence>
<organism evidence="3 4">
    <name type="scientific">Brachionus plicatilis</name>
    <name type="common">Marine rotifer</name>
    <name type="synonym">Brachionus muelleri</name>
    <dbReference type="NCBI Taxonomy" id="10195"/>
    <lineage>
        <taxon>Eukaryota</taxon>
        <taxon>Metazoa</taxon>
        <taxon>Spiralia</taxon>
        <taxon>Gnathifera</taxon>
        <taxon>Rotifera</taxon>
        <taxon>Eurotatoria</taxon>
        <taxon>Monogononta</taxon>
        <taxon>Pseudotrocha</taxon>
        <taxon>Ploima</taxon>
        <taxon>Brachionidae</taxon>
        <taxon>Brachionus</taxon>
    </lineage>
</organism>
<dbReference type="GO" id="GO:0000981">
    <property type="term" value="F:DNA-binding transcription factor activity, RNA polymerase II-specific"/>
    <property type="evidence" value="ECO:0007669"/>
    <property type="project" value="TreeGrafter"/>
</dbReference>
<reference evidence="3 4" key="1">
    <citation type="journal article" date="2018" name="Sci. Rep.">
        <title>Genomic signatures of local adaptation to the degree of environmental predictability in rotifers.</title>
        <authorList>
            <person name="Franch-Gras L."/>
            <person name="Hahn C."/>
            <person name="Garcia-Roger E.M."/>
            <person name="Carmona M.J."/>
            <person name="Serra M."/>
            <person name="Gomez A."/>
        </authorList>
    </citation>
    <scope>NUCLEOTIDE SEQUENCE [LARGE SCALE GENOMIC DNA]</scope>
    <source>
        <strain evidence="3">HYR1</strain>
    </source>
</reference>
<dbReference type="GO" id="GO:0000978">
    <property type="term" value="F:RNA polymerase II cis-regulatory region sequence-specific DNA binding"/>
    <property type="evidence" value="ECO:0007669"/>
    <property type="project" value="TreeGrafter"/>
</dbReference>
<dbReference type="PANTHER" id="PTHR10005:SF26">
    <property type="entry name" value="CORL"/>
    <property type="match status" value="1"/>
</dbReference>
<dbReference type="GO" id="GO:0005634">
    <property type="term" value="C:nucleus"/>
    <property type="evidence" value="ECO:0007669"/>
    <property type="project" value="TreeGrafter"/>
</dbReference>
<dbReference type="GO" id="GO:0030514">
    <property type="term" value="P:negative regulation of BMP signaling pathway"/>
    <property type="evidence" value="ECO:0007669"/>
    <property type="project" value="TreeGrafter"/>
</dbReference>
<comment type="similarity">
    <text evidence="1">Belongs to the SKI family.</text>
</comment>
<evidence type="ECO:0000259" key="2">
    <source>
        <dbReference type="SMART" id="SM01046"/>
    </source>
</evidence>
<dbReference type="InterPro" id="IPR003380">
    <property type="entry name" value="SKI/SNO/DAC"/>
</dbReference>
<dbReference type="OrthoDB" id="3938623at2759"/>
<sequence length="347" mass="39941">MEPKSKQNKSLGMYEKQVSTVFIRGLPMVSLIIDGKERVCLAQISNSLLKKFSYNEIHNRRVALGINCIQCTTNQLEVLRNAGAMPSSSRRCGMITKKEAERLINSFLEESRPPSLPESFSFEVEHKCEYGCNGVFYPSRYNSSRAKCIRCIHCSLYFSPNKFIFHSHEKSNIIYKPTNNLNINSWRKHITLVNPNEDEELNNAWEDVKSIFNSGKRKRSVTYVDSDSDSQINSSESAAKSPLEENNFVNHPIETFRNFIGNNYGFMNLMSPYQPPNLFLMPEFLQLNRNFLSYNYLTKPVNSTNFLVNCLLNKMENFKNESTPDQNESNGECSSSKNVFNIQKYLN</sequence>
<dbReference type="SMART" id="SM01046">
    <property type="entry name" value="c-SKI_SMAD_bind"/>
    <property type="match status" value="1"/>
</dbReference>
<dbReference type="GO" id="GO:0000122">
    <property type="term" value="P:negative regulation of transcription by RNA polymerase II"/>
    <property type="evidence" value="ECO:0007669"/>
    <property type="project" value="TreeGrafter"/>
</dbReference>
<dbReference type="InterPro" id="IPR037000">
    <property type="entry name" value="Ski_DNA-bd_sf"/>
</dbReference>
<dbReference type="SUPFAM" id="SSF63763">
    <property type="entry name" value="SAND domain-like"/>
    <property type="match status" value="1"/>
</dbReference>
<dbReference type="GO" id="GO:0046332">
    <property type="term" value="F:SMAD binding"/>
    <property type="evidence" value="ECO:0007669"/>
    <property type="project" value="InterPro"/>
</dbReference>
<keyword evidence="4" id="KW-1185">Reference proteome</keyword>
<evidence type="ECO:0000313" key="3">
    <source>
        <dbReference type="EMBL" id="RNA20368.1"/>
    </source>
</evidence>
<accession>A0A3M7RAT6</accession>
<dbReference type="Gene3D" id="3.10.260.20">
    <property type="entry name" value="Ski"/>
    <property type="match status" value="1"/>
</dbReference>
<dbReference type="InterPro" id="IPR014890">
    <property type="entry name" value="c-SKI_SMAD4-bd_dom"/>
</dbReference>
<dbReference type="AlphaFoldDB" id="A0A3M7RAT6"/>
<dbReference type="EMBL" id="REGN01003866">
    <property type="protein sequence ID" value="RNA20368.1"/>
    <property type="molecule type" value="Genomic_DNA"/>
</dbReference>
<comment type="caution">
    <text evidence="3">The sequence shown here is derived from an EMBL/GenBank/DDBJ whole genome shotgun (WGS) entry which is preliminary data.</text>
</comment>
<dbReference type="PANTHER" id="PTHR10005">
    <property type="entry name" value="SKI ONCOGENE-RELATED"/>
    <property type="match status" value="1"/>
</dbReference>
<dbReference type="GO" id="GO:0005667">
    <property type="term" value="C:transcription regulator complex"/>
    <property type="evidence" value="ECO:0007669"/>
    <property type="project" value="TreeGrafter"/>
</dbReference>
<dbReference type="SUPFAM" id="SSF46955">
    <property type="entry name" value="Putative DNA-binding domain"/>
    <property type="match status" value="1"/>
</dbReference>
<feature type="domain" description="c-SKI SMAD4-binding" evidence="2">
    <location>
        <begin position="121"/>
        <end position="213"/>
    </location>
</feature>
<proteinExistence type="inferred from homology"/>
<dbReference type="InterPro" id="IPR009061">
    <property type="entry name" value="DNA-bd_dom_put_sf"/>
</dbReference>
<dbReference type="InterPro" id="IPR023216">
    <property type="entry name" value="Tscrpt_reg_SKI_SnoN"/>
</dbReference>
<dbReference type="Proteomes" id="UP000276133">
    <property type="component" value="Unassembled WGS sequence"/>
</dbReference>
<evidence type="ECO:0000256" key="1">
    <source>
        <dbReference type="ARBA" id="ARBA00009513"/>
    </source>
</evidence>
<dbReference type="Pfam" id="PF02437">
    <property type="entry name" value="Ski_Sno_DHD"/>
    <property type="match status" value="1"/>
</dbReference>